<dbReference type="InParanoid" id="G4U0Z5"/>
<keyword evidence="1 3" id="KW-0853">WD repeat</keyword>
<accession>G4U0Z5</accession>
<dbReference type="Proteomes" id="UP000007148">
    <property type="component" value="Unassembled WGS sequence"/>
</dbReference>
<dbReference type="InterPro" id="IPR001680">
    <property type="entry name" value="WD40_rpt"/>
</dbReference>
<keyword evidence="5" id="KW-1185">Reference proteome</keyword>
<dbReference type="PROSITE" id="PS50294">
    <property type="entry name" value="WD_REPEATS_REGION"/>
    <property type="match status" value="2"/>
</dbReference>
<dbReference type="InterPro" id="IPR015943">
    <property type="entry name" value="WD40/YVTN_repeat-like_dom_sf"/>
</dbReference>
<evidence type="ECO:0000313" key="4">
    <source>
        <dbReference type="EMBL" id="CCA77238.1"/>
    </source>
</evidence>
<dbReference type="SUPFAM" id="SSF50978">
    <property type="entry name" value="WD40 repeat-like"/>
    <property type="match status" value="1"/>
</dbReference>
<evidence type="ECO:0000256" key="3">
    <source>
        <dbReference type="PROSITE-ProRule" id="PRU00221"/>
    </source>
</evidence>
<dbReference type="eggNOG" id="KOG0266">
    <property type="taxonomic scope" value="Eukaryota"/>
</dbReference>
<keyword evidence="2" id="KW-0677">Repeat</keyword>
<evidence type="ECO:0000256" key="1">
    <source>
        <dbReference type="ARBA" id="ARBA00022574"/>
    </source>
</evidence>
<dbReference type="SMART" id="SM00320">
    <property type="entry name" value="WD40"/>
    <property type="match status" value="3"/>
</dbReference>
<dbReference type="PROSITE" id="PS00678">
    <property type="entry name" value="WD_REPEATS_1"/>
    <property type="match status" value="2"/>
</dbReference>
<gene>
    <name evidence="4" type="ORF">PIIN_11221</name>
</gene>
<dbReference type="HOGENOM" id="CLU_000288_57_19_1"/>
<dbReference type="InterPro" id="IPR020472">
    <property type="entry name" value="WD40_PAC1"/>
</dbReference>
<dbReference type="InterPro" id="IPR036322">
    <property type="entry name" value="WD40_repeat_dom_sf"/>
</dbReference>
<dbReference type="PANTHER" id="PTHR19848:SF8">
    <property type="entry name" value="F-BOX AND WD REPEAT DOMAIN CONTAINING 7"/>
    <property type="match status" value="1"/>
</dbReference>
<dbReference type="EMBL" id="CAFZ01001399">
    <property type="protein sequence ID" value="CCA77238.1"/>
    <property type="molecule type" value="Genomic_DNA"/>
</dbReference>
<reference evidence="4 5" key="1">
    <citation type="journal article" date="2011" name="PLoS Pathog.">
        <title>Endophytic Life Strategies Decoded by Genome and Transcriptome Analyses of the Mutualistic Root Symbiont Piriformospora indica.</title>
        <authorList>
            <person name="Zuccaro A."/>
            <person name="Lahrmann U."/>
            <person name="Guldener U."/>
            <person name="Langen G."/>
            <person name="Pfiffi S."/>
            <person name="Biedenkopf D."/>
            <person name="Wong P."/>
            <person name="Samans B."/>
            <person name="Grimm C."/>
            <person name="Basiewicz M."/>
            <person name="Murat C."/>
            <person name="Martin F."/>
            <person name="Kogel K.H."/>
        </authorList>
    </citation>
    <scope>NUCLEOTIDE SEQUENCE [LARGE SCALE GENOMIC DNA]</scope>
    <source>
        <strain evidence="4 5">DSM 11827</strain>
    </source>
</reference>
<feature type="repeat" description="WD" evidence="3">
    <location>
        <begin position="57"/>
        <end position="98"/>
    </location>
</feature>
<proteinExistence type="predicted"/>
<name>G4U0Z5_SERID</name>
<dbReference type="STRING" id="1109443.G4U0Z5"/>
<evidence type="ECO:0000313" key="5">
    <source>
        <dbReference type="Proteomes" id="UP000007148"/>
    </source>
</evidence>
<dbReference type="Gene3D" id="2.130.10.10">
    <property type="entry name" value="YVTN repeat-like/Quinoprotein amine dehydrogenase"/>
    <property type="match status" value="1"/>
</dbReference>
<feature type="repeat" description="WD" evidence="3">
    <location>
        <begin position="100"/>
        <end position="141"/>
    </location>
</feature>
<dbReference type="PANTHER" id="PTHR19848">
    <property type="entry name" value="WD40 REPEAT PROTEIN"/>
    <property type="match status" value="1"/>
</dbReference>
<dbReference type="PRINTS" id="PR00320">
    <property type="entry name" value="GPROTEINBRPT"/>
</dbReference>
<protein>
    <submittedName>
        <fullName evidence="4">Uncharacterized protein</fullName>
    </submittedName>
</protein>
<dbReference type="InterPro" id="IPR019775">
    <property type="entry name" value="WD40_repeat_CS"/>
</dbReference>
<dbReference type="AlphaFoldDB" id="G4U0Z5"/>
<comment type="caution">
    <text evidence="4">The sequence shown here is derived from an EMBL/GenBank/DDBJ whole genome shotgun (WGS) entry which is preliminary data.</text>
</comment>
<dbReference type="Pfam" id="PF00400">
    <property type="entry name" value="WD40"/>
    <property type="match status" value="3"/>
</dbReference>
<dbReference type="OrthoDB" id="6262491at2759"/>
<dbReference type="PROSITE" id="PS50082">
    <property type="entry name" value="WD_REPEATS_2"/>
    <property type="match status" value="2"/>
</dbReference>
<sequence length="262" mass="28771">MAFSVPIQDSATHIYVSALAFTPRKSMLHKERVRRYGSTLRVIRGVEETYPDLPRTLRGHKYYVNAVGTSPDGSRIVSGSFDKTIRLWDADTGQPLGEPLRGHEGPVYAVGFSPDGSRIVSGSSDSTIRLWDADTGQLLGEAPPDQLKNGINVATISPDGSQTVSGSHDGTVYVRDVHTGAGAHSLQIQIPGFTQCSLLHDGWVQSSGNFLFWVPPENRYGLRNQDLRLTMPTSSPTRATKLDFTNFQCGLSWTNVRRNINQ</sequence>
<organism evidence="4 5">
    <name type="scientific">Serendipita indica (strain DSM 11827)</name>
    <name type="common">Root endophyte fungus</name>
    <name type="synonym">Piriformospora indica</name>
    <dbReference type="NCBI Taxonomy" id="1109443"/>
    <lineage>
        <taxon>Eukaryota</taxon>
        <taxon>Fungi</taxon>
        <taxon>Dikarya</taxon>
        <taxon>Basidiomycota</taxon>
        <taxon>Agaricomycotina</taxon>
        <taxon>Agaricomycetes</taxon>
        <taxon>Sebacinales</taxon>
        <taxon>Serendipitaceae</taxon>
        <taxon>Serendipita</taxon>
    </lineage>
</organism>
<evidence type="ECO:0000256" key="2">
    <source>
        <dbReference type="ARBA" id="ARBA00022737"/>
    </source>
</evidence>